<feature type="transmembrane region" description="Helical" evidence="1">
    <location>
        <begin position="67"/>
        <end position="86"/>
    </location>
</feature>
<name>A0A3B1B0E8_9ZZZZ</name>
<keyword evidence="1" id="KW-0472">Membrane</keyword>
<evidence type="ECO:0000313" key="2">
    <source>
        <dbReference type="EMBL" id="VAW98546.1"/>
    </source>
</evidence>
<accession>A0A3B1B0E8</accession>
<dbReference type="EMBL" id="UOFT01000066">
    <property type="protein sequence ID" value="VAW98546.1"/>
    <property type="molecule type" value="Genomic_DNA"/>
</dbReference>
<keyword evidence="1" id="KW-0812">Transmembrane</keyword>
<gene>
    <name evidence="2" type="ORF">MNBD_GAMMA23-1539</name>
</gene>
<feature type="transmembrane region" description="Helical" evidence="1">
    <location>
        <begin position="107"/>
        <end position="137"/>
    </location>
</feature>
<keyword evidence="1" id="KW-1133">Transmembrane helix</keyword>
<proteinExistence type="predicted"/>
<dbReference type="AlphaFoldDB" id="A0A3B1B0E8"/>
<reference evidence="2" key="1">
    <citation type="submission" date="2018-06" db="EMBL/GenBank/DDBJ databases">
        <authorList>
            <person name="Zhirakovskaya E."/>
        </authorList>
    </citation>
    <scope>NUCLEOTIDE SEQUENCE</scope>
</reference>
<sequence length="142" mass="16541">MSLIEALLGMHPLGAVFFGAVFSGVTLTFILIIYISAISHLFAKRLDPIIFNERWFTVFELGFYNTWPFNMMKIMYYVYFITFPNFSRRKRFKDIPTNLDVTFSMVILARICLILYLLLAIISATFAITGFYAYFFYEAPPS</sequence>
<evidence type="ECO:0000256" key="1">
    <source>
        <dbReference type="SAM" id="Phobius"/>
    </source>
</evidence>
<feature type="transmembrane region" description="Helical" evidence="1">
    <location>
        <begin position="12"/>
        <end position="37"/>
    </location>
</feature>
<protein>
    <submittedName>
        <fullName evidence="2">Uncharacterized protein</fullName>
    </submittedName>
</protein>
<organism evidence="2">
    <name type="scientific">hydrothermal vent metagenome</name>
    <dbReference type="NCBI Taxonomy" id="652676"/>
    <lineage>
        <taxon>unclassified sequences</taxon>
        <taxon>metagenomes</taxon>
        <taxon>ecological metagenomes</taxon>
    </lineage>
</organism>